<dbReference type="InterPro" id="IPR051534">
    <property type="entry name" value="CBASS_pafABC_assoc_protein"/>
</dbReference>
<protein>
    <submittedName>
        <fullName evidence="2">Helix-turn-helix transcriptional regulator</fullName>
    </submittedName>
</protein>
<comment type="caution">
    <text evidence="2">The sequence shown here is derived from an EMBL/GenBank/DDBJ whole genome shotgun (WGS) entry which is preliminary data.</text>
</comment>
<reference evidence="3" key="1">
    <citation type="journal article" date="2019" name="Int. J. Syst. Evol. Microbiol.">
        <title>The Global Catalogue of Microorganisms (GCM) 10K type strain sequencing project: providing services to taxonomists for standard genome sequencing and annotation.</title>
        <authorList>
            <consortium name="The Broad Institute Genomics Platform"/>
            <consortium name="The Broad Institute Genome Sequencing Center for Infectious Disease"/>
            <person name="Wu L."/>
            <person name="Ma J."/>
        </authorList>
    </citation>
    <scope>NUCLEOTIDE SEQUENCE [LARGE SCALE GENOMIC DNA]</scope>
    <source>
        <strain evidence="3">CGMCC 4.7357</strain>
    </source>
</reference>
<dbReference type="PANTHER" id="PTHR34580">
    <property type="match status" value="1"/>
</dbReference>
<gene>
    <name evidence="2" type="ORF">ACFO3G_03305</name>
</gene>
<feature type="domain" description="WYL" evidence="1">
    <location>
        <begin position="124"/>
        <end position="190"/>
    </location>
</feature>
<dbReference type="Proteomes" id="UP001596020">
    <property type="component" value="Unassembled WGS sequence"/>
</dbReference>
<dbReference type="InterPro" id="IPR026881">
    <property type="entry name" value="WYL_dom"/>
</dbReference>
<dbReference type="Pfam" id="PF13280">
    <property type="entry name" value="WYL"/>
    <property type="match status" value="1"/>
</dbReference>
<accession>A0ABV9K6F3</accession>
<evidence type="ECO:0000313" key="2">
    <source>
        <dbReference type="EMBL" id="MFC4665644.1"/>
    </source>
</evidence>
<organism evidence="2 3">
    <name type="scientific">Falsiporphyromonas endometrii</name>
    <dbReference type="NCBI Taxonomy" id="1387297"/>
    <lineage>
        <taxon>Bacteria</taxon>
        <taxon>Pseudomonadati</taxon>
        <taxon>Bacteroidota</taxon>
        <taxon>Bacteroidia</taxon>
        <taxon>Bacteroidales</taxon>
        <taxon>Porphyromonadaceae</taxon>
        <taxon>Falsiporphyromonas</taxon>
    </lineage>
</organism>
<proteinExistence type="predicted"/>
<sequence>MARDRFNKYLWILSQIYESERITFEEINRRWLISPLNDSGRDLSKRTFINHRKEIESIFDITISCDSRDGHKYYIEDRDTLDKDHLKSWMLSTFSLSSILLDAKSLNNRIISERIPKGNNFLILIIEAMKENKCLMMEYKSFYKEASNKVAIEPYFIKSYKQRWYLVAKFMDDEAKPLRIYAFDRIIALEKLNDVFEMDTKITAKEYFKDSFGIEVNEDDYGVDDIKIKVYNNHYKSDYFRTLPLHHTQRETKKCKEYSIFEYHLQPSIDFMQEIFSHGAEVEILSPDYLRKYAKEELSKTLERYKKDKSNDIG</sequence>
<name>A0ABV9K6F3_9PORP</name>
<evidence type="ECO:0000259" key="1">
    <source>
        <dbReference type="Pfam" id="PF13280"/>
    </source>
</evidence>
<dbReference type="EMBL" id="JBHSGO010000074">
    <property type="protein sequence ID" value="MFC4665644.1"/>
    <property type="molecule type" value="Genomic_DNA"/>
</dbReference>
<dbReference type="RefSeq" id="WP_380077964.1">
    <property type="nucleotide sequence ID" value="NZ_JBHSGO010000074.1"/>
</dbReference>
<dbReference type="PANTHER" id="PTHR34580:SF9">
    <property type="entry name" value="SLL5097 PROTEIN"/>
    <property type="match status" value="1"/>
</dbReference>
<keyword evidence="3" id="KW-1185">Reference proteome</keyword>
<dbReference type="PROSITE" id="PS52050">
    <property type="entry name" value="WYL"/>
    <property type="match status" value="1"/>
</dbReference>
<evidence type="ECO:0000313" key="3">
    <source>
        <dbReference type="Proteomes" id="UP001596020"/>
    </source>
</evidence>